<evidence type="ECO:0000313" key="2">
    <source>
        <dbReference type="EMBL" id="PAP98746.1"/>
    </source>
</evidence>
<dbReference type="PANTHER" id="PTHR30619">
    <property type="entry name" value="DNA INTERNALIZATION/COMPETENCE PROTEIN COMEC/REC2"/>
    <property type="match status" value="1"/>
</dbReference>
<dbReference type="InterPro" id="IPR036866">
    <property type="entry name" value="RibonucZ/Hydroxyglut_hydro"/>
</dbReference>
<dbReference type="Gene3D" id="3.60.15.10">
    <property type="entry name" value="Ribonuclease Z/Hydroxyacylglutathione hydrolase-like"/>
    <property type="match status" value="1"/>
</dbReference>
<organism evidence="2 3">
    <name type="scientific">Mesorhizobium mediterraneum</name>
    <dbReference type="NCBI Taxonomy" id="43617"/>
    <lineage>
        <taxon>Bacteria</taxon>
        <taxon>Pseudomonadati</taxon>
        <taxon>Pseudomonadota</taxon>
        <taxon>Alphaproteobacteria</taxon>
        <taxon>Hyphomicrobiales</taxon>
        <taxon>Phyllobacteriaceae</taxon>
        <taxon>Mesorhizobium</taxon>
    </lineage>
</organism>
<dbReference type="SUPFAM" id="SSF56281">
    <property type="entry name" value="Metallo-hydrolase/oxidoreductase"/>
    <property type="match status" value="1"/>
</dbReference>
<feature type="domain" description="Metallo-beta-lactamase" evidence="1">
    <location>
        <begin position="28"/>
        <end position="115"/>
    </location>
</feature>
<proteinExistence type="predicted"/>
<dbReference type="InterPro" id="IPR052159">
    <property type="entry name" value="Competence_DNA_uptake"/>
</dbReference>
<keyword evidence="3" id="KW-1185">Reference proteome</keyword>
<dbReference type="InterPro" id="IPR001279">
    <property type="entry name" value="Metallo-B-lactamas"/>
</dbReference>
<dbReference type="PANTHER" id="PTHR30619:SF1">
    <property type="entry name" value="RECOMBINATION PROTEIN 2"/>
    <property type="match status" value="1"/>
</dbReference>
<reference evidence="3" key="1">
    <citation type="submission" date="2017-08" db="EMBL/GenBank/DDBJ databases">
        <title>Mesorhizobium wenxinae sp. nov., a novel rhizobial species isolated from root nodules of chickpea (Cicer arietinum L.).</title>
        <authorList>
            <person name="Zhang J."/>
        </authorList>
    </citation>
    <scope>NUCLEOTIDE SEQUENCE [LARGE SCALE GENOMIC DNA]</scope>
    <source>
        <strain evidence="3">USDA 3392</strain>
    </source>
</reference>
<accession>A0AB36R244</accession>
<sequence>MHHTKAVAYQAEGAMQIHFLDVGQSQYGDCILIQANSRTILIDGAHKGDFTGSSGHLSIPAQLRELMDQPEGPLELSLLILTHCHSDHIGCLPEMVEREVIAPKVALVADEFAGYGLALGSDASDRLRFRVLASLQEEPLAPGLSDATVQAFISDAASQRDLYIEMIETLEQRGTRVVRYRGLDDPEISDLEEQFRNIGLKVLGPSAEQIVLCAETIAQFDRDAVDAIASLQAGDLDDVAIYRTLTDGNPTPDVILPDAVLDFLDRPGAGAAKNNQSIVISVGKGANRCLLTGDMQFAEAEVEGLENEMAALLDHVVEAGPYAFIKLPHHASYNAFEEHVLSRFPDTRFFGMSTGRNGAAHPNPKVLRLLRNSSNPLIWARTDKNGQFTVDVSRGQVRISITEGELSDPQPKPRDELVLEPATAISTVTMPAGPPPASLGGNPISGMAASQLPADAILEITAKIPALLKRVTITVDIEQNTVGAVSASDDMTKRYLGNRRVLPRLLFLTDPQRLRRKIGDAGYDTARTMIEEGGSTLVEATGEEATFTKIRNSATGVKGVVILGDYNVVPALIYDVLPPDLRDRVSANSDPDRFVVWSDQRYGDVDGDGLGELPVSRIPDCSSAAFLLGCLTAEDNRTTPIKFASRNAERPFADNVFRRLGGRGQMLVSGPDDFGNVRTGHFDARQLYFMLHGSDTDGTRFWGEDDGGAVEAVNLTNLAGAIKAHGATVLTGCCWGALTVQEIATRASDHWAVTPRTVASSLALRFLELGALAYVGCTGAHYSPLDGQLNFFGEPIHRSFWTAFAAGAAPAQALFQAKQAYIRDMPHGRVTAPEWAIEYKILRQFTCLGLGW</sequence>
<dbReference type="Pfam" id="PF00753">
    <property type="entry name" value="Lactamase_B"/>
    <property type="match status" value="1"/>
</dbReference>
<dbReference type="AlphaFoldDB" id="A0AB36R244"/>
<dbReference type="Proteomes" id="UP000216215">
    <property type="component" value="Unassembled WGS sequence"/>
</dbReference>
<gene>
    <name evidence="2" type="ORF">CIT25_28765</name>
</gene>
<dbReference type="EMBL" id="NPKI01000041">
    <property type="protein sequence ID" value="PAP98746.1"/>
    <property type="molecule type" value="Genomic_DNA"/>
</dbReference>
<evidence type="ECO:0000259" key="1">
    <source>
        <dbReference type="Pfam" id="PF00753"/>
    </source>
</evidence>
<comment type="caution">
    <text evidence="2">The sequence shown here is derived from an EMBL/GenBank/DDBJ whole genome shotgun (WGS) entry which is preliminary data.</text>
</comment>
<evidence type="ECO:0000313" key="3">
    <source>
        <dbReference type="Proteomes" id="UP000216215"/>
    </source>
</evidence>
<protein>
    <recommendedName>
        <fullName evidence="1">Metallo-beta-lactamase domain-containing protein</fullName>
    </recommendedName>
</protein>
<name>A0AB36R244_9HYPH</name>